<organism evidence="1 2">
    <name type="scientific">Porphyromonas gingivalis (strain ATCC 33277 / DSM 20709 / CIP 103683 / JCM 12257 / NCTC 11834 / 2561)</name>
    <dbReference type="NCBI Taxonomy" id="431947"/>
    <lineage>
        <taxon>Bacteria</taxon>
        <taxon>Pseudomonadati</taxon>
        <taxon>Bacteroidota</taxon>
        <taxon>Bacteroidia</taxon>
        <taxon>Bacteroidales</taxon>
        <taxon>Porphyromonadaceae</taxon>
        <taxon>Porphyromonas</taxon>
    </lineage>
</organism>
<gene>
    <name evidence="1" type="ordered locus">PGN_1051</name>
</gene>
<evidence type="ECO:0000313" key="2">
    <source>
        <dbReference type="Proteomes" id="UP000008842"/>
    </source>
</evidence>
<proteinExistence type="predicted"/>
<dbReference type="Proteomes" id="UP000008842">
    <property type="component" value="Chromosome"/>
</dbReference>
<dbReference type="EMBL" id="AP009380">
    <property type="protein sequence ID" value="BAG33570.1"/>
    <property type="molecule type" value="Genomic_DNA"/>
</dbReference>
<name>B2RJM5_PORG3</name>
<reference evidence="1 2" key="1">
    <citation type="journal article" date="2008" name="DNA Res.">
        <title>Determination of the genome sequence of Porphyromonas gingivalis strain ATCC 33277 and genomic comparison with strain W83 revealed extensive genome rearrangements in P. gingivalis.</title>
        <authorList>
            <person name="Naito M."/>
            <person name="Hirakawa H."/>
            <person name="Yamashita A."/>
            <person name="Ohara N."/>
            <person name="Shoji M."/>
            <person name="Yukitake H."/>
            <person name="Nakayama K."/>
            <person name="Toh H."/>
            <person name="Yoshimura F."/>
            <person name="Kuhara S."/>
            <person name="Hattori M."/>
            <person name="Hayashi T."/>
            <person name="Nakayama K."/>
        </authorList>
    </citation>
    <scope>NUCLEOTIDE SEQUENCE [LARGE SCALE GENOMIC DNA]</scope>
    <source>
        <strain evidence="2">ATCC 33277 / DSM 20709 / CIP 103683 / JCM 12257 / NCTC 11834 / 2561</strain>
    </source>
</reference>
<evidence type="ECO:0000313" key="1">
    <source>
        <dbReference type="EMBL" id="BAG33570.1"/>
    </source>
</evidence>
<dbReference type="AlphaFoldDB" id="B2RJM5"/>
<accession>B2RJM5</accession>
<sequence length="42" mass="4505">MVLHSFVGRINFAGFGELSPEQAFEAHSSRLQSASGVKRANA</sequence>
<dbReference type="KEGG" id="pgn:PGN_1051"/>
<protein>
    <submittedName>
        <fullName evidence="1">Uncharacterized protein</fullName>
    </submittedName>
</protein>
<dbReference type="HOGENOM" id="CLU_3255600_0_0_10"/>